<dbReference type="Gene3D" id="3.30.40.10">
    <property type="entry name" value="Zinc/RING finger domain, C3HC4 (zinc finger)"/>
    <property type="match status" value="1"/>
</dbReference>
<evidence type="ECO:0000256" key="3">
    <source>
        <dbReference type="ARBA" id="ARBA00022833"/>
    </source>
</evidence>
<proteinExistence type="predicted"/>
<organism evidence="7 8">
    <name type="scientific">Amphilophus citrinellus</name>
    <name type="common">Midas cichlid</name>
    <name type="synonym">Cichlasoma citrinellum</name>
    <dbReference type="NCBI Taxonomy" id="61819"/>
    <lineage>
        <taxon>Eukaryota</taxon>
        <taxon>Metazoa</taxon>
        <taxon>Chordata</taxon>
        <taxon>Craniata</taxon>
        <taxon>Vertebrata</taxon>
        <taxon>Euteleostomi</taxon>
        <taxon>Actinopterygii</taxon>
        <taxon>Neopterygii</taxon>
        <taxon>Teleostei</taxon>
        <taxon>Neoteleostei</taxon>
        <taxon>Acanthomorphata</taxon>
        <taxon>Ovalentaria</taxon>
        <taxon>Cichlomorphae</taxon>
        <taxon>Cichliformes</taxon>
        <taxon>Cichlidae</taxon>
        <taxon>New World cichlids</taxon>
        <taxon>Cichlasomatinae</taxon>
        <taxon>Heroini</taxon>
        <taxon>Amphilophus</taxon>
    </lineage>
</organism>
<evidence type="ECO:0000256" key="2">
    <source>
        <dbReference type="ARBA" id="ARBA00022771"/>
    </source>
</evidence>
<dbReference type="InterPro" id="IPR018957">
    <property type="entry name" value="Znf_C3HC4_RING-type"/>
</dbReference>
<keyword evidence="5" id="KW-0812">Transmembrane</keyword>
<keyword evidence="5" id="KW-1133">Transmembrane helix</keyword>
<dbReference type="PANTHER" id="PTHR47095:SF1">
    <property type="entry name" value="RING FINGER PROTEIN 222"/>
    <property type="match status" value="1"/>
</dbReference>
<keyword evidence="2 4" id="KW-0863">Zinc-finger</keyword>
<evidence type="ECO:0000313" key="7">
    <source>
        <dbReference type="Ensembl" id="ENSACIP00000013370.1"/>
    </source>
</evidence>
<dbReference type="Proteomes" id="UP000261340">
    <property type="component" value="Unplaced"/>
</dbReference>
<dbReference type="PANTHER" id="PTHR47095">
    <property type="entry name" value="RING FINGER PROTEIN 222"/>
    <property type="match status" value="1"/>
</dbReference>
<name>A0A3Q0RYJ2_AMPCI</name>
<reference evidence="7" key="2">
    <citation type="submission" date="2025-09" db="UniProtKB">
        <authorList>
            <consortium name="Ensembl"/>
        </authorList>
    </citation>
    <scope>IDENTIFICATION</scope>
</reference>
<feature type="transmembrane region" description="Helical" evidence="5">
    <location>
        <begin position="171"/>
        <end position="191"/>
    </location>
</feature>
<dbReference type="PROSITE" id="PS00518">
    <property type="entry name" value="ZF_RING_1"/>
    <property type="match status" value="1"/>
</dbReference>
<keyword evidence="3" id="KW-0862">Zinc</keyword>
<dbReference type="CDD" id="cd16564">
    <property type="entry name" value="RING-HC_RNF222"/>
    <property type="match status" value="1"/>
</dbReference>
<sequence length="194" mass="21215">MALTMENGQEAPRECPVCFESVSGAERTLTCRHVFCQDCLAKILVVAQGQGYIVCPLCRHITVLIKQEEARESLAADEVHTQEVPLPLPLGHFQMAPRASAVGLRRGVNWVSRCLRGTSRQVSRQGITVTNRSGPQIFFISDQGRPTTEGGGAVDIAEVEPSECTECRLTGTDFLCLLVAILLFALAWILVSQF</sequence>
<dbReference type="SUPFAM" id="SSF57850">
    <property type="entry name" value="RING/U-box"/>
    <property type="match status" value="1"/>
</dbReference>
<dbReference type="Ensembl" id="ENSACIT00000013736.1">
    <property type="protein sequence ID" value="ENSACIP00000013370.1"/>
    <property type="gene ID" value="ENSACIG00000010412.1"/>
</dbReference>
<dbReference type="OMA" id="WMMHHLR"/>
<dbReference type="InterPro" id="IPR013083">
    <property type="entry name" value="Znf_RING/FYVE/PHD"/>
</dbReference>
<dbReference type="Pfam" id="PF00097">
    <property type="entry name" value="zf-C3HC4"/>
    <property type="match status" value="1"/>
</dbReference>
<keyword evidence="5" id="KW-0472">Membrane</keyword>
<keyword evidence="8" id="KW-1185">Reference proteome</keyword>
<dbReference type="InterPro" id="IPR001841">
    <property type="entry name" value="Znf_RING"/>
</dbReference>
<feature type="domain" description="RING-type" evidence="6">
    <location>
        <begin position="15"/>
        <end position="59"/>
    </location>
</feature>
<evidence type="ECO:0000313" key="8">
    <source>
        <dbReference type="Proteomes" id="UP000261340"/>
    </source>
</evidence>
<evidence type="ECO:0000259" key="6">
    <source>
        <dbReference type="PROSITE" id="PS50089"/>
    </source>
</evidence>
<dbReference type="GO" id="GO:0008270">
    <property type="term" value="F:zinc ion binding"/>
    <property type="evidence" value="ECO:0007669"/>
    <property type="project" value="UniProtKB-KW"/>
</dbReference>
<evidence type="ECO:0000256" key="5">
    <source>
        <dbReference type="SAM" id="Phobius"/>
    </source>
</evidence>
<dbReference type="InterPro" id="IPR017907">
    <property type="entry name" value="Znf_RING_CS"/>
</dbReference>
<keyword evidence="1" id="KW-0479">Metal-binding</keyword>
<dbReference type="InterPro" id="IPR042973">
    <property type="entry name" value="RNF222"/>
</dbReference>
<accession>A0A3Q0RYJ2</accession>
<dbReference type="GeneTree" id="ENSGT00390000002856"/>
<dbReference type="AlphaFoldDB" id="A0A3Q0RYJ2"/>
<evidence type="ECO:0000256" key="1">
    <source>
        <dbReference type="ARBA" id="ARBA00022723"/>
    </source>
</evidence>
<dbReference type="SMART" id="SM00184">
    <property type="entry name" value="RING"/>
    <property type="match status" value="1"/>
</dbReference>
<evidence type="ECO:0000256" key="4">
    <source>
        <dbReference type="PROSITE-ProRule" id="PRU00175"/>
    </source>
</evidence>
<protein>
    <recommendedName>
        <fullName evidence="6">RING-type domain-containing protein</fullName>
    </recommendedName>
</protein>
<dbReference type="PROSITE" id="PS50089">
    <property type="entry name" value="ZF_RING_2"/>
    <property type="match status" value="1"/>
</dbReference>
<reference evidence="7" key="1">
    <citation type="submission" date="2025-08" db="UniProtKB">
        <authorList>
            <consortium name="Ensembl"/>
        </authorList>
    </citation>
    <scope>IDENTIFICATION</scope>
</reference>